<comment type="cofactor">
    <cofactor evidence="6">
        <name>Zn(2+)</name>
        <dbReference type="ChEBI" id="CHEBI:29105"/>
    </cofactor>
    <text evidence="6">Binds 1 zinc ion per subunit.</text>
</comment>
<evidence type="ECO:0000259" key="9">
    <source>
        <dbReference type="Pfam" id="PF01435"/>
    </source>
</evidence>
<dbReference type="PANTHER" id="PTHR22726">
    <property type="entry name" value="METALLOENDOPEPTIDASE OMA1"/>
    <property type="match status" value="1"/>
</dbReference>
<evidence type="ECO:0000256" key="1">
    <source>
        <dbReference type="ARBA" id="ARBA00022670"/>
    </source>
</evidence>
<dbReference type="InterPro" id="IPR055518">
    <property type="entry name" value="DUF7092"/>
</dbReference>
<keyword evidence="5 6" id="KW-0482">Metalloprotease</keyword>
<dbReference type="AlphaFoldDB" id="A0A502DWK3"/>
<feature type="domain" description="DUF7092" evidence="10">
    <location>
        <begin position="14"/>
        <end position="102"/>
    </location>
</feature>
<evidence type="ECO:0000256" key="3">
    <source>
        <dbReference type="ARBA" id="ARBA00022801"/>
    </source>
</evidence>
<feature type="compositionally biased region" description="Acidic residues" evidence="7">
    <location>
        <begin position="1"/>
        <end position="12"/>
    </location>
</feature>
<evidence type="ECO:0000313" key="11">
    <source>
        <dbReference type="EMBL" id="TPG29049.1"/>
    </source>
</evidence>
<dbReference type="GO" id="GO:0051603">
    <property type="term" value="P:proteolysis involved in protein catabolic process"/>
    <property type="evidence" value="ECO:0007669"/>
    <property type="project" value="TreeGrafter"/>
</dbReference>
<dbReference type="InterPro" id="IPR051156">
    <property type="entry name" value="Mito/Outer_Membr_Metalloprot"/>
</dbReference>
<sequence length="369" mass="39879">MNDAPSDEDPTDTLDARYFDGRSSRPHGVQLRMTRDGLCVAPLPSSGRASPPVAPFAPFTVSPDQVRWPERTRHGGRLAQLPEGASLQALDVVRWDAWVARHGGHAESRVVRAQQSWRGVAAALVLLLAAIACMYQWGLPVVARGVTALVPLKVDVLIGAKALASLDDSLLQPSELPVAEQERLRRRFTQMVAQAHPEGAAPWNLQFRKGRDRRLGPNALALPGGTMVLTDELVRLLPGDDDAVLGVLAHEFGHVRLRHAMRQLVQASAVGFGVSVAFGDYGTLIGTAPVLLATLGYSRDAEREADEESVRLMRAASLSPRAMVGFFEAIEGWRGAQRRTGQDDSVIGMAFASHPATAERIAFFKAAAE</sequence>
<evidence type="ECO:0000256" key="7">
    <source>
        <dbReference type="SAM" id="MobiDB-lite"/>
    </source>
</evidence>
<dbReference type="Gene3D" id="3.30.2010.10">
    <property type="entry name" value="Metalloproteases ('zincins'), catalytic domain"/>
    <property type="match status" value="1"/>
</dbReference>
<comment type="similarity">
    <text evidence="6">Belongs to the peptidase M48 family.</text>
</comment>
<evidence type="ECO:0000313" key="12">
    <source>
        <dbReference type="Proteomes" id="UP000319212"/>
    </source>
</evidence>
<dbReference type="OrthoDB" id="9810445at2"/>
<evidence type="ECO:0000256" key="8">
    <source>
        <dbReference type="SAM" id="Phobius"/>
    </source>
</evidence>
<keyword evidence="4 6" id="KW-0862">Zinc</keyword>
<dbReference type="GO" id="GO:0046872">
    <property type="term" value="F:metal ion binding"/>
    <property type="evidence" value="ECO:0007669"/>
    <property type="project" value="UniProtKB-KW"/>
</dbReference>
<keyword evidence="8" id="KW-1133">Transmembrane helix</keyword>
<keyword evidence="2" id="KW-0479">Metal-binding</keyword>
<accession>A0A502DWK3</accession>
<reference evidence="11 12" key="1">
    <citation type="journal article" date="2019" name="Environ. Microbiol.">
        <title>Species interactions and distinct microbial communities in high Arctic permafrost affected cryosols are associated with the CH4 and CO2 gas fluxes.</title>
        <authorList>
            <person name="Altshuler I."/>
            <person name="Hamel J."/>
            <person name="Turney S."/>
            <person name="Magnuson E."/>
            <person name="Levesque R."/>
            <person name="Greer C."/>
            <person name="Whyte L.G."/>
        </authorList>
    </citation>
    <scope>NUCLEOTIDE SEQUENCE [LARGE SCALE GENOMIC DNA]</scope>
    <source>
        <strain evidence="11 12">S06.C</strain>
    </source>
</reference>
<evidence type="ECO:0000256" key="4">
    <source>
        <dbReference type="ARBA" id="ARBA00022833"/>
    </source>
</evidence>
<evidence type="ECO:0000256" key="6">
    <source>
        <dbReference type="RuleBase" id="RU003983"/>
    </source>
</evidence>
<evidence type="ECO:0000259" key="10">
    <source>
        <dbReference type="Pfam" id="PF23368"/>
    </source>
</evidence>
<feature type="region of interest" description="Disordered" evidence="7">
    <location>
        <begin position="1"/>
        <end position="27"/>
    </location>
</feature>
<keyword evidence="3 6" id="KW-0378">Hydrolase</keyword>
<dbReference type="CDD" id="cd07332">
    <property type="entry name" value="M48C_Oma1_like"/>
    <property type="match status" value="1"/>
</dbReference>
<dbReference type="PANTHER" id="PTHR22726:SF1">
    <property type="entry name" value="METALLOENDOPEPTIDASE OMA1, MITOCHONDRIAL"/>
    <property type="match status" value="1"/>
</dbReference>
<feature type="compositionally biased region" description="Basic and acidic residues" evidence="7">
    <location>
        <begin position="14"/>
        <end position="23"/>
    </location>
</feature>
<keyword evidence="8" id="KW-0812">Transmembrane</keyword>
<name>A0A502DWK3_9BURK</name>
<dbReference type="RefSeq" id="WP_140841188.1">
    <property type="nucleotide sequence ID" value="NZ_RCZI01000002.1"/>
</dbReference>
<dbReference type="Pfam" id="PF23368">
    <property type="entry name" value="DUF7092"/>
    <property type="match status" value="1"/>
</dbReference>
<dbReference type="EMBL" id="RCZI01000002">
    <property type="protein sequence ID" value="TPG29049.1"/>
    <property type="molecule type" value="Genomic_DNA"/>
</dbReference>
<keyword evidence="1 6" id="KW-0645">Protease</keyword>
<feature type="transmembrane region" description="Helical" evidence="8">
    <location>
        <begin position="119"/>
        <end position="138"/>
    </location>
</feature>
<dbReference type="GO" id="GO:0016020">
    <property type="term" value="C:membrane"/>
    <property type="evidence" value="ECO:0007669"/>
    <property type="project" value="TreeGrafter"/>
</dbReference>
<dbReference type="Proteomes" id="UP000319212">
    <property type="component" value="Unassembled WGS sequence"/>
</dbReference>
<proteinExistence type="inferred from homology"/>
<dbReference type="InterPro" id="IPR001915">
    <property type="entry name" value="Peptidase_M48"/>
</dbReference>
<evidence type="ECO:0000256" key="5">
    <source>
        <dbReference type="ARBA" id="ARBA00023049"/>
    </source>
</evidence>
<evidence type="ECO:0000256" key="2">
    <source>
        <dbReference type="ARBA" id="ARBA00022723"/>
    </source>
</evidence>
<organism evidence="11 12">
    <name type="scientific">Variovorax guangxiensis</name>
    <dbReference type="NCBI Taxonomy" id="1775474"/>
    <lineage>
        <taxon>Bacteria</taxon>
        <taxon>Pseudomonadati</taxon>
        <taxon>Pseudomonadota</taxon>
        <taxon>Betaproteobacteria</taxon>
        <taxon>Burkholderiales</taxon>
        <taxon>Comamonadaceae</taxon>
        <taxon>Variovorax</taxon>
    </lineage>
</organism>
<feature type="domain" description="Peptidase M48" evidence="9">
    <location>
        <begin position="180"/>
        <end position="365"/>
    </location>
</feature>
<keyword evidence="8" id="KW-0472">Membrane</keyword>
<gene>
    <name evidence="11" type="ORF">EAH82_09785</name>
</gene>
<dbReference type="Pfam" id="PF01435">
    <property type="entry name" value="Peptidase_M48"/>
    <property type="match status" value="1"/>
</dbReference>
<dbReference type="GO" id="GO:0004222">
    <property type="term" value="F:metalloendopeptidase activity"/>
    <property type="evidence" value="ECO:0007669"/>
    <property type="project" value="InterPro"/>
</dbReference>
<comment type="caution">
    <text evidence="11">The sequence shown here is derived from an EMBL/GenBank/DDBJ whole genome shotgun (WGS) entry which is preliminary data.</text>
</comment>
<protein>
    <submittedName>
        <fullName evidence="11">Zn-dependent protease</fullName>
    </submittedName>
</protein>